<gene>
    <name evidence="9" type="primary">dcuC</name>
    <name evidence="9" type="ORF">PZE19_17840</name>
</gene>
<comment type="similarity">
    <text evidence="2">Belongs to the DcuC/DcuD transporter (TC 2.A.61) family.</text>
</comment>
<evidence type="ECO:0000313" key="9">
    <source>
        <dbReference type="EMBL" id="MDG3005653.1"/>
    </source>
</evidence>
<evidence type="ECO:0000313" key="10">
    <source>
        <dbReference type="Proteomes" id="UP001216907"/>
    </source>
</evidence>
<dbReference type="RefSeq" id="WP_277861984.1">
    <property type="nucleotide sequence ID" value="NZ_JARRAG010000002.1"/>
</dbReference>
<sequence length="434" mass="44544">MTFLAWLAMFDLAAVVFLTVRRVDVRLVLLLGAVPLFAAAGGPGMVEMLARVVAEMSNPATIVPIGSAMGFAYVLRITGCDREMVRLLLRPLRYAPALLVPGGIAAGYLVNTTIVSQAGTAAVLGPILIPLLRAGGLDAATAGAVLLLGASMGGELFNPGAVEMRKLTELTGIEGQTLVARQAPLNFAACGAALLTFWILAHRRAKAVTDPEDEPKPLGPDEPRVNPFKAAIPIAPLAILFADGALGAASPLAAFAGPSKILAAMLVGVMLAWAAAPRTGPRLAPEFFEGAGYAYTHVISLIVAASTFAEGVRRSGLIQVIVGSLTDRPALAPVASVLFPWGLGVVSGSGIAPAVAIMEFFVPAADAMGLDPVRIGALASLGAHYGRTMSAAAAVVAMCARLSDAPGPSLIRHVVVPLLVGMGVMIAVTTLRLF</sequence>
<keyword evidence="6 8" id="KW-1133">Transmembrane helix</keyword>
<keyword evidence="5 8" id="KW-0812">Transmembrane</keyword>
<dbReference type="InterPro" id="IPR018385">
    <property type="entry name" value="C4_dicarb_anaerob_car-like"/>
</dbReference>
<feature type="transmembrane region" description="Helical" evidence="8">
    <location>
        <begin position="230"/>
        <end position="249"/>
    </location>
</feature>
<feature type="transmembrane region" description="Helical" evidence="8">
    <location>
        <begin position="28"/>
        <end position="50"/>
    </location>
</feature>
<feature type="transmembrane region" description="Helical" evidence="8">
    <location>
        <begin position="375"/>
        <end position="398"/>
    </location>
</feature>
<dbReference type="EMBL" id="JARRAG010000002">
    <property type="protein sequence ID" value="MDG3005653.1"/>
    <property type="molecule type" value="Genomic_DNA"/>
</dbReference>
<keyword evidence="10" id="KW-1185">Reference proteome</keyword>
<evidence type="ECO:0000256" key="1">
    <source>
        <dbReference type="ARBA" id="ARBA00004651"/>
    </source>
</evidence>
<evidence type="ECO:0000256" key="3">
    <source>
        <dbReference type="ARBA" id="ARBA00022448"/>
    </source>
</evidence>
<comment type="subcellular location">
    <subcellularLocation>
        <location evidence="1">Cell membrane</location>
        <topology evidence="1">Multi-pass membrane protein</topology>
    </subcellularLocation>
</comment>
<keyword evidence="7 8" id="KW-0472">Membrane</keyword>
<dbReference type="InterPro" id="IPR004669">
    <property type="entry name" value="C4_dicarb_anaerob_car"/>
</dbReference>
<evidence type="ECO:0000256" key="7">
    <source>
        <dbReference type="ARBA" id="ARBA00023136"/>
    </source>
</evidence>
<dbReference type="Pfam" id="PF03606">
    <property type="entry name" value="DcuC"/>
    <property type="match status" value="1"/>
</dbReference>
<protein>
    <submittedName>
        <fullName evidence="9">C4-dicarboxylate transporter DcuC</fullName>
    </submittedName>
</protein>
<comment type="caution">
    <text evidence="9">The sequence shown here is derived from an EMBL/GenBank/DDBJ whole genome shotgun (WGS) entry which is preliminary data.</text>
</comment>
<feature type="transmembrane region" description="Helical" evidence="8">
    <location>
        <begin position="6"/>
        <end position="23"/>
    </location>
</feature>
<evidence type="ECO:0000256" key="6">
    <source>
        <dbReference type="ARBA" id="ARBA00022989"/>
    </source>
</evidence>
<feature type="transmembrane region" description="Helical" evidence="8">
    <location>
        <begin position="183"/>
        <end position="201"/>
    </location>
</feature>
<accession>A0ABT6FE41</accession>
<feature type="transmembrane region" description="Helical" evidence="8">
    <location>
        <begin position="96"/>
        <end position="119"/>
    </location>
</feature>
<dbReference type="PANTHER" id="PTHR42002">
    <property type="entry name" value="ANAEROBIC C4-DICARBOXYLATE TRANSPORTER DCUC-RELATED"/>
    <property type="match status" value="1"/>
</dbReference>
<feature type="transmembrane region" description="Helical" evidence="8">
    <location>
        <begin position="261"/>
        <end position="280"/>
    </location>
</feature>
<reference evidence="9 10" key="1">
    <citation type="submission" date="2023-03" db="EMBL/GenBank/DDBJ databases">
        <title>Paludisphaera mucosa sp. nov. a novel planctomycete from northern fen.</title>
        <authorList>
            <person name="Ivanova A."/>
        </authorList>
    </citation>
    <scope>NUCLEOTIDE SEQUENCE [LARGE SCALE GENOMIC DNA]</scope>
    <source>
        <strain evidence="9 10">Pla2</strain>
    </source>
</reference>
<name>A0ABT6FE41_9BACT</name>
<keyword evidence="3" id="KW-0813">Transport</keyword>
<proteinExistence type="inferred from homology"/>
<dbReference type="Proteomes" id="UP001216907">
    <property type="component" value="Unassembled WGS sequence"/>
</dbReference>
<evidence type="ECO:0000256" key="5">
    <source>
        <dbReference type="ARBA" id="ARBA00022692"/>
    </source>
</evidence>
<dbReference type="PANTHER" id="PTHR42002:SF2">
    <property type="entry name" value="ANAEROBIC C4-DICARBOXYLATE TRANSPORTER DCUC-RELATED"/>
    <property type="match status" value="1"/>
</dbReference>
<feature type="transmembrane region" description="Helical" evidence="8">
    <location>
        <begin position="292"/>
        <end position="309"/>
    </location>
</feature>
<feature type="transmembrane region" description="Helical" evidence="8">
    <location>
        <begin position="330"/>
        <end position="355"/>
    </location>
</feature>
<evidence type="ECO:0000256" key="4">
    <source>
        <dbReference type="ARBA" id="ARBA00022475"/>
    </source>
</evidence>
<keyword evidence="4" id="KW-1003">Cell membrane</keyword>
<feature type="transmembrane region" description="Helical" evidence="8">
    <location>
        <begin position="56"/>
        <end position="75"/>
    </location>
</feature>
<organism evidence="9 10">
    <name type="scientific">Paludisphaera mucosa</name>
    <dbReference type="NCBI Taxonomy" id="3030827"/>
    <lineage>
        <taxon>Bacteria</taxon>
        <taxon>Pseudomonadati</taxon>
        <taxon>Planctomycetota</taxon>
        <taxon>Planctomycetia</taxon>
        <taxon>Isosphaerales</taxon>
        <taxon>Isosphaeraceae</taxon>
        <taxon>Paludisphaera</taxon>
    </lineage>
</organism>
<dbReference type="NCBIfam" id="NF037994">
    <property type="entry name" value="DcuC_1"/>
    <property type="match status" value="1"/>
</dbReference>
<feature type="transmembrane region" description="Helical" evidence="8">
    <location>
        <begin position="410"/>
        <end position="431"/>
    </location>
</feature>
<feature type="transmembrane region" description="Helical" evidence="8">
    <location>
        <begin position="139"/>
        <end position="162"/>
    </location>
</feature>
<evidence type="ECO:0000256" key="8">
    <source>
        <dbReference type="SAM" id="Phobius"/>
    </source>
</evidence>
<evidence type="ECO:0000256" key="2">
    <source>
        <dbReference type="ARBA" id="ARBA00005275"/>
    </source>
</evidence>